<evidence type="ECO:0000313" key="12">
    <source>
        <dbReference type="Proteomes" id="UP000295657"/>
    </source>
</evidence>
<evidence type="ECO:0000256" key="2">
    <source>
        <dbReference type="ARBA" id="ARBA00007615"/>
    </source>
</evidence>
<evidence type="ECO:0000256" key="9">
    <source>
        <dbReference type="ARBA" id="ARBA00023186"/>
    </source>
</evidence>
<dbReference type="EMBL" id="SNYQ01000007">
    <property type="protein sequence ID" value="TDQ57040.1"/>
    <property type="molecule type" value="Genomic_DNA"/>
</dbReference>
<dbReference type="NCBIfam" id="TIGR00547">
    <property type="entry name" value="lolA"/>
    <property type="match status" value="1"/>
</dbReference>
<protein>
    <recommendedName>
        <fullName evidence="4 10">Outer-membrane lipoprotein carrier protein</fullName>
    </recommendedName>
</protein>
<keyword evidence="5 10" id="KW-0813">Transport</keyword>
<dbReference type="AlphaFoldDB" id="A0A4R6VAF0"/>
<comment type="subunit">
    <text evidence="3 10">Monomer.</text>
</comment>
<evidence type="ECO:0000256" key="10">
    <source>
        <dbReference type="HAMAP-Rule" id="MF_00240"/>
    </source>
</evidence>
<dbReference type="CDD" id="cd16325">
    <property type="entry name" value="LolA"/>
    <property type="match status" value="1"/>
</dbReference>
<evidence type="ECO:0000256" key="7">
    <source>
        <dbReference type="ARBA" id="ARBA00022764"/>
    </source>
</evidence>
<name>A0A4R6VAF0_9PAST</name>
<dbReference type="RefSeq" id="WP_133545415.1">
    <property type="nucleotide sequence ID" value="NZ_SNYQ01000007.1"/>
</dbReference>
<dbReference type="Gene3D" id="2.50.20.10">
    <property type="entry name" value="Lipoprotein localisation LolA/LolB/LppX"/>
    <property type="match status" value="1"/>
</dbReference>
<evidence type="ECO:0000256" key="6">
    <source>
        <dbReference type="ARBA" id="ARBA00022729"/>
    </source>
</evidence>
<dbReference type="Pfam" id="PF03548">
    <property type="entry name" value="LolA"/>
    <property type="match status" value="1"/>
</dbReference>
<evidence type="ECO:0000313" key="11">
    <source>
        <dbReference type="EMBL" id="TDQ57040.1"/>
    </source>
</evidence>
<evidence type="ECO:0000256" key="3">
    <source>
        <dbReference type="ARBA" id="ARBA00011245"/>
    </source>
</evidence>
<dbReference type="HAMAP" id="MF_00240">
    <property type="entry name" value="LolA"/>
    <property type="match status" value="1"/>
</dbReference>
<dbReference type="Proteomes" id="UP000295657">
    <property type="component" value="Unassembled WGS sequence"/>
</dbReference>
<comment type="caution">
    <text evidence="11">The sequence shown here is derived from an EMBL/GenBank/DDBJ whole genome shotgun (WGS) entry which is preliminary data.</text>
</comment>
<dbReference type="PANTHER" id="PTHR35869">
    <property type="entry name" value="OUTER-MEMBRANE LIPOPROTEIN CARRIER PROTEIN"/>
    <property type="match status" value="1"/>
</dbReference>
<dbReference type="InterPro" id="IPR004564">
    <property type="entry name" value="OM_lipoprot_carrier_LolA-like"/>
</dbReference>
<keyword evidence="9 10" id="KW-0143">Chaperone</keyword>
<keyword evidence="7 10" id="KW-0574">Periplasm</keyword>
<dbReference type="GO" id="GO:0042953">
    <property type="term" value="P:lipoprotein transport"/>
    <property type="evidence" value="ECO:0007669"/>
    <property type="project" value="InterPro"/>
</dbReference>
<organism evidence="11 12">
    <name type="scientific">Mesocricetibacter intestinalis</name>
    <dbReference type="NCBI Taxonomy" id="1521930"/>
    <lineage>
        <taxon>Bacteria</taxon>
        <taxon>Pseudomonadati</taxon>
        <taxon>Pseudomonadota</taxon>
        <taxon>Gammaproteobacteria</taxon>
        <taxon>Pasteurellales</taxon>
        <taxon>Pasteurellaceae</taxon>
        <taxon>Mesocricetibacter</taxon>
    </lineage>
</organism>
<keyword evidence="8 10" id="KW-0653">Protein transport</keyword>
<dbReference type="GO" id="GO:0030288">
    <property type="term" value="C:outer membrane-bounded periplasmic space"/>
    <property type="evidence" value="ECO:0007669"/>
    <property type="project" value="TreeGrafter"/>
</dbReference>
<dbReference type="SUPFAM" id="SSF89392">
    <property type="entry name" value="Prokaryotic lipoproteins and lipoprotein localization factors"/>
    <property type="match status" value="1"/>
</dbReference>
<sequence length="241" mass="27078">MRKNVCAANVAGKFGAFNGRSVCKGQKIFFFLTALFVLIYSGIAQADAAGELQRRLSIITYLNASFTQTVSSADGKNVQNGHGILQIRRPNLFIVRNKAPQENRIISDGKTLWFYDPFVEQVTANWLEDAVNDTPFVLLTSNDPAYWKPYSVEQIGDIFAVKPKAKNSNLRQFDIRIDKEGILKSFGMIEKDGQFNLYILRNIITNVALSTELFEFSVPKGAEFDDQRKKAGNRHGRTNGK</sequence>
<evidence type="ECO:0000256" key="1">
    <source>
        <dbReference type="ARBA" id="ARBA00004418"/>
    </source>
</evidence>
<keyword evidence="12" id="KW-1185">Reference proteome</keyword>
<evidence type="ECO:0000256" key="4">
    <source>
        <dbReference type="ARBA" id="ARBA00014035"/>
    </source>
</evidence>
<reference evidence="11 12" key="1">
    <citation type="submission" date="2019-03" db="EMBL/GenBank/DDBJ databases">
        <title>Genomic Encyclopedia of Type Strains, Phase IV (KMG-IV): sequencing the most valuable type-strain genomes for metagenomic binning, comparative biology and taxonomic classification.</title>
        <authorList>
            <person name="Goeker M."/>
        </authorList>
    </citation>
    <scope>NUCLEOTIDE SEQUENCE [LARGE SCALE GENOMIC DNA]</scope>
    <source>
        <strain evidence="11 12">DSM 28403</strain>
    </source>
</reference>
<dbReference type="GO" id="GO:0044874">
    <property type="term" value="P:lipoprotein localization to outer membrane"/>
    <property type="evidence" value="ECO:0007669"/>
    <property type="project" value="UniProtKB-UniRule"/>
</dbReference>
<proteinExistence type="inferred from homology"/>
<comment type="similarity">
    <text evidence="2 10">Belongs to the LolA family.</text>
</comment>
<comment type="function">
    <text evidence="10">Participates in the translocation of lipoproteins from the inner membrane to the outer membrane. Only forms a complex with a lipoprotein if the residue after the N-terminal Cys is not an aspartate (The Asp acts as a targeting signal to indicate that the lipoprotein should stay in the inner membrane).</text>
</comment>
<dbReference type="PANTHER" id="PTHR35869:SF1">
    <property type="entry name" value="OUTER-MEMBRANE LIPOPROTEIN CARRIER PROTEIN"/>
    <property type="match status" value="1"/>
</dbReference>
<dbReference type="InterPro" id="IPR018323">
    <property type="entry name" value="OM_lipoprot_carrier_LolA_Pbac"/>
</dbReference>
<comment type="subcellular location">
    <subcellularLocation>
        <location evidence="1 10">Periplasm</location>
    </subcellularLocation>
</comment>
<gene>
    <name evidence="10" type="primary">lolA</name>
    <name evidence="11" type="ORF">EDC45_1710</name>
</gene>
<dbReference type="OrthoDB" id="9787361at2"/>
<evidence type="ECO:0000256" key="8">
    <source>
        <dbReference type="ARBA" id="ARBA00022927"/>
    </source>
</evidence>
<dbReference type="InterPro" id="IPR029046">
    <property type="entry name" value="LolA/LolB/LppX"/>
</dbReference>
<accession>A0A4R6VAF0</accession>
<keyword evidence="11" id="KW-0449">Lipoprotein</keyword>
<keyword evidence="6" id="KW-0732">Signal</keyword>
<evidence type="ECO:0000256" key="5">
    <source>
        <dbReference type="ARBA" id="ARBA00022448"/>
    </source>
</evidence>